<feature type="transmembrane region" description="Helical" evidence="4">
    <location>
        <begin position="133"/>
        <end position="157"/>
    </location>
</feature>
<evidence type="ECO:0000259" key="5">
    <source>
        <dbReference type="PROSITE" id="PS01124"/>
    </source>
</evidence>
<evidence type="ECO:0000313" key="7">
    <source>
        <dbReference type="Proteomes" id="UP001597418"/>
    </source>
</evidence>
<dbReference type="Proteomes" id="UP001597418">
    <property type="component" value="Unassembled WGS sequence"/>
</dbReference>
<feature type="transmembrane region" description="Helical" evidence="4">
    <location>
        <begin position="39"/>
        <end position="56"/>
    </location>
</feature>
<dbReference type="SUPFAM" id="SSF46689">
    <property type="entry name" value="Homeodomain-like"/>
    <property type="match status" value="1"/>
</dbReference>
<dbReference type="EMBL" id="JBHUMB010000014">
    <property type="protein sequence ID" value="MFD2744312.1"/>
    <property type="molecule type" value="Genomic_DNA"/>
</dbReference>
<dbReference type="RefSeq" id="WP_066751478.1">
    <property type="nucleotide sequence ID" value="NZ_JBHUMB010000014.1"/>
</dbReference>
<keyword evidence="3" id="KW-0804">Transcription</keyword>
<dbReference type="PANTHER" id="PTHR43280">
    <property type="entry name" value="ARAC-FAMILY TRANSCRIPTIONAL REGULATOR"/>
    <property type="match status" value="1"/>
</dbReference>
<dbReference type="InterPro" id="IPR009057">
    <property type="entry name" value="Homeodomain-like_sf"/>
</dbReference>
<evidence type="ECO:0000256" key="1">
    <source>
        <dbReference type="ARBA" id="ARBA00023015"/>
    </source>
</evidence>
<dbReference type="InterPro" id="IPR018060">
    <property type="entry name" value="HTH_AraC"/>
</dbReference>
<gene>
    <name evidence="6" type="ORF">ACFSQ6_13015</name>
</gene>
<accession>A0ABW5UHZ6</accession>
<feature type="transmembrane region" description="Helical" evidence="4">
    <location>
        <begin position="178"/>
        <end position="198"/>
    </location>
</feature>
<evidence type="ECO:0000256" key="3">
    <source>
        <dbReference type="ARBA" id="ARBA00023163"/>
    </source>
</evidence>
<keyword evidence="1" id="KW-0805">Transcription regulation</keyword>
<evidence type="ECO:0000256" key="4">
    <source>
        <dbReference type="SAM" id="Phobius"/>
    </source>
</evidence>
<keyword evidence="7" id="KW-1185">Reference proteome</keyword>
<feature type="transmembrane region" description="Helical" evidence="4">
    <location>
        <begin position="204"/>
        <end position="222"/>
    </location>
</feature>
<name>A0ABW5UHZ6_9SPHI</name>
<feature type="domain" description="HTH araC/xylS-type" evidence="5">
    <location>
        <begin position="257"/>
        <end position="365"/>
    </location>
</feature>
<organism evidence="6 7">
    <name type="scientific">Sphingobacterium populi</name>
    <dbReference type="NCBI Taxonomy" id="1812824"/>
    <lineage>
        <taxon>Bacteria</taxon>
        <taxon>Pseudomonadati</taxon>
        <taxon>Bacteroidota</taxon>
        <taxon>Sphingobacteriia</taxon>
        <taxon>Sphingobacteriales</taxon>
        <taxon>Sphingobacteriaceae</taxon>
        <taxon>Sphingobacterium</taxon>
    </lineage>
</organism>
<feature type="transmembrane region" description="Helical" evidence="4">
    <location>
        <begin position="72"/>
        <end position="90"/>
    </location>
</feature>
<dbReference type="PANTHER" id="PTHR43280:SF29">
    <property type="entry name" value="ARAC-FAMILY TRANSCRIPTIONAL REGULATOR"/>
    <property type="match status" value="1"/>
</dbReference>
<feature type="transmembrane region" description="Helical" evidence="4">
    <location>
        <begin position="102"/>
        <end position="121"/>
    </location>
</feature>
<keyword evidence="4" id="KW-1133">Transmembrane helix</keyword>
<dbReference type="SMART" id="SM00342">
    <property type="entry name" value="HTH_ARAC"/>
    <property type="match status" value="1"/>
</dbReference>
<keyword evidence="4" id="KW-0472">Membrane</keyword>
<comment type="caution">
    <text evidence="6">The sequence shown here is derived from an EMBL/GenBank/DDBJ whole genome shotgun (WGS) entry which is preliminary data.</text>
</comment>
<keyword evidence="2" id="KW-0238">DNA-binding</keyword>
<proteinExistence type="predicted"/>
<feature type="transmembrane region" description="Helical" evidence="4">
    <location>
        <begin position="6"/>
        <end position="27"/>
    </location>
</feature>
<sequence length="370" mass="42596">MSEINSLVAFHAFSSGALLLLGSLLLVGFDKVNIKASRWLGAFYLILACSFIQLFLEGFQIGNNFLIHLLELPRWTLLPCLYMAVTYYVSPFSAKKEWILHFVPFLLFLLFSLVYLIPSIFNEQTRLPVLPVWIIFVIRYFFYVQIVFYWLVCYALLRDHQRNVRMIASFTEKIDLEWLKYLLISVLFLILIRVLSIIEVAVTDYTAILYFLGTILLAYATLTQKTVYTIQTDQPPEKEETTAKKTVSERLTAEQVKELKCIVMRKTTDEKLYLDPGLTLLALSDKTGISTHELSYILNNGIGKSFYRYINELRTEEAKILLLSADTKHLDILGVAIRAGFTSKTTFYTTFKKVTNLTPKEYIKANSAID</sequence>
<dbReference type="Pfam" id="PF12833">
    <property type="entry name" value="HTH_18"/>
    <property type="match status" value="1"/>
</dbReference>
<reference evidence="7" key="1">
    <citation type="journal article" date="2019" name="Int. J. Syst. Evol. Microbiol.">
        <title>The Global Catalogue of Microorganisms (GCM) 10K type strain sequencing project: providing services to taxonomists for standard genome sequencing and annotation.</title>
        <authorList>
            <consortium name="The Broad Institute Genomics Platform"/>
            <consortium name="The Broad Institute Genome Sequencing Center for Infectious Disease"/>
            <person name="Wu L."/>
            <person name="Ma J."/>
        </authorList>
    </citation>
    <scope>NUCLEOTIDE SEQUENCE [LARGE SCALE GENOMIC DNA]</scope>
    <source>
        <strain evidence="7">KCTC 42247</strain>
    </source>
</reference>
<evidence type="ECO:0000313" key="6">
    <source>
        <dbReference type="EMBL" id="MFD2744312.1"/>
    </source>
</evidence>
<dbReference type="Gene3D" id="1.10.10.60">
    <property type="entry name" value="Homeodomain-like"/>
    <property type="match status" value="1"/>
</dbReference>
<evidence type="ECO:0000256" key="2">
    <source>
        <dbReference type="ARBA" id="ARBA00023125"/>
    </source>
</evidence>
<dbReference type="PROSITE" id="PS01124">
    <property type="entry name" value="HTH_ARAC_FAMILY_2"/>
    <property type="match status" value="1"/>
</dbReference>
<keyword evidence="4" id="KW-0812">Transmembrane</keyword>
<protein>
    <submittedName>
        <fullName evidence="6">Helix-turn-helix domain-containing protein</fullName>
    </submittedName>
</protein>